<keyword evidence="1" id="KW-0472">Membrane</keyword>
<proteinExistence type="predicted"/>
<evidence type="ECO:0000256" key="1">
    <source>
        <dbReference type="SAM" id="Phobius"/>
    </source>
</evidence>
<dbReference type="EMBL" id="JAPFAR010000072">
    <property type="protein sequence ID" value="MDI3349628.1"/>
    <property type="molecule type" value="Genomic_DNA"/>
</dbReference>
<gene>
    <name evidence="2" type="ORF">DCBHLPFO_00622</name>
</gene>
<accession>A0AA43TWB0</accession>
<comment type="caution">
    <text evidence="2">The sequence shown here is derived from an EMBL/GenBank/DDBJ whole genome shotgun (WGS) entry which is preliminary data.</text>
</comment>
<name>A0AA43TWB0_MYCAR</name>
<sequence length="127" mass="14419">MLFNSSRNLLQVTWNWYSAFRYIVSVLNSSISSSVSAFLALYAFFAISNSTNSRSLVFLSFFANEIASFKIWIAFWNDSWVGFFITKSVASEIFWFNVPLIWLYSGLDSNSKARACASLCLFSYGAT</sequence>
<reference evidence="2" key="1">
    <citation type="submission" date="2022-11" db="EMBL/GenBank/DDBJ databases">
        <title>Draft genome of Mycoplasma arginini isolated from fly.</title>
        <authorList>
            <person name="Severgnini M."/>
            <person name="Gioia G."/>
            <person name="Cremonesi P."/>
            <person name="Moroni P."/>
            <person name="Addis M.F."/>
            <person name="Castiglioni B."/>
        </authorList>
    </citation>
    <scope>NUCLEOTIDE SEQUENCE</scope>
    <source>
        <strain evidence="2">QMP CG1-1632</strain>
    </source>
</reference>
<evidence type="ECO:0000313" key="2">
    <source>
        <dbReference type="EMBL" id="MDI3349628.1"/>
    </source>
</evidence>
<feature type="transmembrane region" description="Helical" evidence="1">
    <location>
        <begin position="56"/>
        <end position="75"/>
    </location>
</feature>
<dbReference type="AlphaFoldDB" id="A0AA43TWB0"/>
<feature type="transmembrane region" description="Helical" evidence="1">
    <location>
        <begin position="81"/>
        <end position="104"/>
    </location>
</feature>
<organism evidence="2 3">
    <name type="scientific">Mycoplasmopsis arginini</name>
    <name type="common">Mycoplasma arginini</name>
    <dbReference type="NCBI Taxonomy" id="2094"/>
    <lineage>
        <taxon>Bacteria</taxon>
        <taxon>Bacillati</taxon>
        <taxon>Mycoplasmatota</taxon>
        <taxon>Mycoplasmoidales</taxon>
        <taxon>Metamycoplasmataceae</taxon>
        <taxon>Mycoplasmopsis</taxon>
    </lineage>
</organism>
<protein>
    <submittedName>
        <fullName evidence="2">Uncharacterized protein</fullName>
    </submittedName>
</protein>
<dbReference type="Proteomes" id="UP001162175">
    <property type="component" value="Unassembled WGS sequence"/>
</dbReference>
<keyword evidence="1" id="KW-0812">Transmembrane</keyword>
<feature type="transmembrane region" description="Helical" evidence="1">
    <location>
        <begin position="20"/>
        <end position="44"/>
    </location>
</feature>
<keyword evidence="1" id="KW-1133">Transmembrane helix</keyword>
<evidence type="ECO:0000313" key="3">
    <source>
        <dbReference type="Proteomes" id="UP001162175"/>
    </source>
</evidence>